<accession>A0A1J5QXE3</accession>
<evidence type="ECO:0000313" key="1">
    <source>
        <dbReference type="EMBL" id="OIQ88377.1"/>
    </source>
</evidence>
<dbReference type="AlphaFoldDB" id="A0A1J5QXE3"/>
<protein>
    <recommendedName>
        <fullName evidence="2">DUF2877 domain-containing protein</fullName>
    </recommendedName>
</protein>
<name>A0A1J5QXE3_9ZZZZ</name>
<comment type="caution">
    <text evidence="1">The sequence shown here is derived from an EMBL/GenBank/DDBJ whole genome shotgun (WGS) entry which is preliminary data.</text>
</comment>
<organism evidence="1">
    <name type="scientific">mine drainage metagenome</name>
    <dbReference type="NCBI Taxonomy" id="410659"/>
    <lineage>
        <taxon>unclassified sequences</taxon>
        <taxon>metagenomes</taxon>
        <taxon>ecological metagenomes</taxon>
    </lineage>
</organism>
<gene>
    <name evidence="1" type="ORF">GALL_297300</name>
</gene>
<dbReference type="EMBL" id="MLJW01000374">
    <property type="protein sequence ID" value="OIQ88377.1"/>
    <property type="molecule type" value="Genomic_DNA"/>
</dbReference>
<proteinExistence type="predicted"/>
<reference evidence="1" key="1">
    <citation type="submission" date="2016-10" db="EMBL/GenBank/DDBJ databases">
        <title>Sequence of Gallionella enrichment culture.</title>
        <authorList>
            <person name="Poehlein A."/>
            <person name="Muehling M."/>
            <person name="Daniel R."/>
        </authorList>
    </citation>
    <scope>NUCLEOTIDE SEQUENCE</scope>
</reference>
<sequence length="281" mass="28740">MTITTASTAALAVLDAGDPLTLHSSFESGVNLQCGEYLVHVATEPRGGACSLGVSPADLDALHGCGHWEWTGEALVGEPGRVTIRLDSTVHKYSVEAPRLAGLPSGDLGRMERARAASGGSSWFDSGVGLELAWPRVRGAIVSLVERRPDAGERVRAVVGLGIGLTPSADDALVGALCVLSAHGATCAALTRELADWLRTEGASATTGVSSSYLRLALGGAFSEPLNRAVAGLTTEATDVDLAAAVVDLCQIGATSGMDAALGVQIAWETLASAPAHPHRN</sequence>
<dbReference type="InterPro" id="IPR021530">
    <property type="entry name" value="AllH-like"/>
</dbReference>
<evidence type="ECO:0008006" key="2">
    <source>
        <dbReference type="Google" id="ProtNLM"/>
    </source>
</evidence>
<dbReference type="Pfam" id="PF11392">
    <property type="entry name" value="AllH"/>
    <property type="match status" value="1"/>
</dbReference>